<dbReference type="PANTHER" id="PTHR43585:SF2">
    <property type="entry name" value="ATP-GRASP ENZYME FSQD"/>
    <property type="match status" value="1"/>
</dbReference>
<keyword evidence="2 4" id="KW-0547">Nucleotide-binding</keyword>
<dbReference type="InterPro" id="IPR052032">
    <property type="entry name" value="ATP-dep_AA_Ligase"/>
</dbReference>
<name>A0A426DP96_9FIRM</name>
<keyword evidence="1" id="KW-0436">Ligase</keyword>
<dbReference type="InterPro" id="IPR005479">
    <property type="entry name" value="CPAse_ATP-bd"/>
</dbReference>
<keyword evidence="8" id="KW-1185">Reference proteome</keyword>
<dbReference type="InterPro" id="IPR011761">
    <property type="entry name" value="ATP-grasp"/>
</dbReference>
<evidence type="ECO:0000313" key="7">
    <source>
        <dbReference type="EMBL" id="RRK34531.1"/>
    </source>
</evidence>
<evidence type="ECO:0000256" key="3">
    <source>
        <dbReference type="ARBA" id="ARBA00022840"/>
    </source>
</evidence>
<dbReference type="AlphaFoldDB" id="A0A426DP96"/>
<keyword evidence="5" id="KW-0732">Signal</keyword>
<comment type="caution">
    <text evidence="7">The sequence shown here is derived from an EMBL/GenBank/DDBJ whole genome shotgun (WGS) entry which is preliminary data.</text>
</comment>
<dbReference type="Pfam" id="PF02786">
    <property type="entry name" value="CPSase_L_D2"/>
    <property type="match status" value="1"/>
</dbReference>
<feature type="chain" id="PRO_5019270084" description="ATP-grasp domain-containing protein" evidence="5">
    <location>
        <begin position="31"/>
        <end position="400"/>
    </location>
</feature>
<dbReference type="Gene3D" id="3.40.50.20">
    <property type="match status" value="1"/>
</dbReference>
<dbReference type="InterPro" id="IPR013815">
    <property type="entry name" value="ATP_grasp_subdomain_1"/>
</dbReference>
<evidence type="ECO:0000259" key="6">
    <source>
        <dbReference type="PROSITE" id="PS50975"/>
    </source>
</evidence>
<dbReference type="Proteomes" id="UP000274920">
    <property type="component" value="Unassembled WGS sequence"/>
</dbReference>
<dbReference type="PROSITE" id="PS50975">
    <property type="entry name" value="ATP_GRASP"/>
    <property type="match status" value="1"/>
</dbReference>
<dbReference type="EMBL" id="RHJS01000002">
    <property type="protein sequence ID" value="RRK34531.1"/>
    <property type="molecule type" value="Genomic_DNA"/>
</dbReference>
<evidence type="ECO:0000256" key="1">
    <source>
        <dbReference type="ARBA" id="ARBA00022598"/>
    </source>
</evidence>
<dbReference type="GO" id="GO:0005524">
    <property type="term" value="F:ATP binding"/>
    <property type="evidence" value="ECO:0007669"/>
    <property type="project" value="UniProtKB-UniRule"/>
</dbReference>
<feature type="domain" description="ATP-grasp" evidence="6">
    <location>
        <begin position="116"/>
        <end position="307"/>
    </location>
</feature>
<protein>
    <recommendedName>
        <fullName evidence="6">ATP-grasp domain-containing protein</fullName>
    </recommendedName>
</protein>
<evidence type="ECO:0000256" key="2">
    <source>
        <dbReference type="ARBA" id="ARBA00022741"/>
    </source>
</evidence>
<proteinExistence type="predicted"/>
<dbReference type="Gene3D" id="3.30.1490.20">
    <property type="entry name" value="ATP-grasp fold, A domain"/>
    <property type="match status" value="1"/>
</dbReference>
<organism evidence="7 8">
    <name type="scientific">Schaedlerella arabinosiphila</name>
    <dbReference type="NCBI Taxonomy" id="2044587"/>
    <lineage>
        <taxon>Bacteria</taxon>
        <taxon>Bacillati</taxon>
        <taxon>Bacillota</taxon>
        <taxon>Clostridia</taxon>
        <taxon>Lachnospirales</taxon>
        <taxon>Lachnospiraceae</taxon>
        <taxon>Schaedlerella</taxon>
    </lineage>
</organism>
<keyword evidence="3 4" id="KW-0067">ATP-binding</keyword>
<evidence type="ECO:0000256" key="4">
    <source>
        <dbReference type="PROSITE-ProRule" id="PRU00409"/>
    </source>
</evidence>
<accession>A0A426DP96</accession>
<evidence type="ECO:0000313" key="8">
    <source>
        <dbReference type="Proteomes" id="UP000274920"/>
    </source>
</evidence>
<dbReference type="Gene3D" id="3.30.470.20">
    <property type="entry name" value="ATP-grasp fold, B domain"/>
    <property type="match status" value="1"/>
</dbReference>
<reference evidence="7" key="1">
    <citation type="submission" date="2018-10" db="EMBL/GenBank/DDBJ databases">
        <title>Schaedlerella arabinophila gen. nov. sp. nov., isolated from the mouse intestinal tract and comparative analysis with the genome of the closely related altered Schaedler flora strain ASF502.</title>
        <authorList>
            <person name="Miyake S."/>
            <person name="Soh M."/>
            <person name="Seedorf H."/>
        </authorList>
    </citation>
    <scope>NUCLEOTIDE SEQUENCE [LARGE SCALE GENOMIC DNA]</scope>
    <source>
        <strain evidence="7">DSM 106076</strain>
    </source>
</reference>
<gene>
    <name evidence="7" type="ORF">EBB54_26725</name>
</gene>
<dbReference type="SUPFAM" id="SSF56059">
    <property type="entry name" value="Glutathione synthetase ATP-binding domain-like"/>
    <property type="match status" value="1"/>
</dbReference>
<feature type="signal peptide" evidence="5">
    <location>
        <begin position="1"/>
        <end position="30"/>
    </location>
</feature>
<dbReference type="GO" id="GO:0046872">
    <property type="term" value="F:metal ion binding"/>
    <property type="evidence" value="ECO:0007669"/>
    <property type="project" value="InterPro"/>
</dbReference>
<evidence type="ECO:0000256" key="5">
    <source>
        <dbReference type="SAM" id="SignalP"/>
    </source>
</evidence>
<sequence length="400" mass="45039">MRFAKGAFMKKMLMLSASIFEIPLIRAAQAQGYYVITTGNNANAPGHKTSDEYAAFDYSDYEGMVKLAKKLKIDAISQGCSDNCALVASYMGEMLGLKGHDTYENAQIIHRKDKFKQFAIEAGIKSPVAHYYAGVDEALAEEMKEDIPLIVKPSDQAGGKGVSTVYGSDAYQKAVLKAFKMSRDGRIVVEPFIEGTLHSLSTFIIDQRVAAYTTLNDYSYANRYLTNTGVSPADNWERAIKVLIPETEKVAQKLGLVDGLLHMQYIERQGEFWIIEMMRRMPGNNCTTAASRASGIDWRDWIIRAEAGEDCRGIPSSKTPDKIYGYHAIMSNRNGIYQGYDVSDDFKKRIIDITEYETSGTVVDDYMYQKFGLVQFYFNNNEEKEKYIKKMNALIRCVVD</sequence>
<dbReference type="PANTHER" id="PTHR43585">
    <property type="entry name" value="FUMIPYRROLE BIOSYNTHESIS PROTEIN C"/>
    <property type="match status" value="1"/>
</dbReference>
<dbReference type="GO" id="GO:0016874">
    <property type="term" value="F:ligase activity"/>
    <property type="evidence" value="ECO:0007669"/>
    <property type="project" value="UniProtKB-KW"/>
</dbReference>